<keyword evidence="3" id="KW-1185">Reference proteome</keyword>
<dbReference type="RefSeq" id="XP_013902166.1">
    <property type="nucleotide sequence ID" value="XM_014046712.1"/>
</dbReference>
<dbReference type="Proteomes" id="UP000054498">
    <property type="component" value="Unassembled WGS sequence"/>
</dbReference>
<dbReference type="EMBL" id="KK100905">
    <property type="protein sequence ID" value="KIZ03147.1"/>
    <property type="molecule type" value="Genomic_DNA"/>
</dbReference>
<dbReference type="AlphaFoldDB" id="A0A0D2MRX5"/>
<evidence type="ECO:0000313" key="2">
    <source>
        <dbReference type="EMBL" id="KIZ03147.1"/>
    </source>
</evidence>
<reference evidence="2 3" key="1">
    <citation type="journal article" date="2013" name="BMC Genomics">
        <title>Reconstruction of the lipid metabolism for the microalga Monoraphidium neglectum from its genome sequence reveals characteristics suitable for biofuel production.</title>
        <authorList>
            <person name="Bogen C."/>
            <person name="Al-Dilaimi A."/>
            <person name="Albersmeier A."/>
            <person name="Wichmann J."/>
            <person name="Grundmann M."/>
            <person name="Rupp O."/>
            <person name="Lauersen K.J."/>
            <person name="Blifernez-Klassen O."/>
            <person name="Kalinowski J."/>
            <person name="Goesmann A."/>
            <person name="Mussgnug J.H."/>
            <person name="Kruse O."/>
        </authorList>
    </citation>
    <scope>NUCLEOTIDE SEQUENCE [LARGE SCALE GENOMIC DNA]</scope>
    <source>
        <strain evidence="2 3">SAG 48.87</strain>
    </source>
</reference>
<name>A0A0D2MRX5_9CHLO</name>
<feature type="region of interest" description="Disordered" evidence="1">
    <location>
        <begin position="113"/>
        <end position="132"/>
    </location>
</feature>
<organism evidence="2 3">
    <name type="scientific">Monoraphidium neglectum</name>
    <dbReference type="NCBI Taxonomy" id="145388"/>
    <lineage>
        <taxon>Eukaryota</taxon>
        <taxon>Viridiplantae</taxon>
        <taxon>Chlorophyta</taxon>
        <taxon>core chlorophytes</taxon>
        <taxon>Chlorophyceae</taxon>
        <taxon>CS clade</taxon>
        <taxon>Sphaeropleales</taxon>
        <taxon>Selenastraceae</taxon>
        <taxon>Monoraphidium</taxon>
    </lineage>
</organism>
<proteinExistence type="predicted"/>
<evidence type="ECO:0008006" key="4">
    <source>
        <dbReference type="Google" id="ProtNLM"/>
    </source>
</evidence>
<dbReference type="GeneID" id="25737688"/>
<evidence type="ECO:0000256" key="1">
    <source>
        <dbReference type="SAM" id="MobiDB-lite"/>
    </source>
</evidence>
<gene>
    <name evidence="2" type="ORF">MNEG_4811</name>
</gene>
<sequence>MDEEIQLRQQQQRAANAARLPTADNALMWALEKVDRQLDQIEQDPPALLKASYDVANGPVGSATSKGVQAAAKVTLAATTQAVKAAAPIGSWALREGFKVASKAAVGLVSMAMEQQQQAEQRDSKKRSQRKR</sequence>
<dbReference type="OrthoDB" id="548205at2759"/>
<protein>
    <recommendedName>
        <fullName evidence="4">Senescence domain-containing protein</fullName>
    </recommendedName>
</protein>
<evidence type="ECO:0000313" key="3">
    <source>
        <dbReference type="Proteomes" id="UP000054498"/>
    </source>
</evidence>
<accession>A0A0D2MRX5</accession>
<dbReference type="KEGG" id="mng:MNEG_4811"/>